<protein>
    <submittedName>
        <fullName evidence="1">Uncharacterized protein</fullName>
    </submittedName>
</protein>
<dbReference type="AlphaFoldDB" id="A0A1H1EMX4"/>
<dbReference type="Proteomes" id="UP000198848">
    <property type="component" value="Unassembled WGS sequence"/>
</dbReference>
<accession>A0A1H1EMX4</accession>
<evidence type="ECO:0000313" key="2">
    <source>
        <dbReference type="Proteomes" id="UP000198848"/>
    </source>
</evidence>
<organism evidence="1 2">
    <name type="scientific">Natronobacterium texcoconense</name>
    <dbReference type="NCBI Taxonomy" id="1095778"/>
    <lineage>
        <taxon>Archaea</taxon>
        <taxon>Methanobacteriati</taxon>
        <taxon>Methanobacteriota</taxon>
        <taxon>Stenosarchaea group</taxon>
        <taxon>Halobacteria</taxon>
        <taxon>Halobacteriales</taxon>
        <taxon>Natrialbaceae</taxon>
        <taxon>Natronobacterium</taxon>
    </lineage>
</organism>
<name>A0A1H1EMX4_NATTX</name>
<dbReference type="STRING" id="1095778.SAMN04489842_1634"/>
<dbReference type="EMBL" id="FNLC01000002">
    <property type="protein sequence ID" value="SDQ89930.1"/>
    <property type="molecule type" value="Genomic_DNA"/>
</dbReference>
<reference evidence="2" key="1">
    <citation type="submission" date="2016-10" db="EMBL/GenBank/DDBJ databases">
        <authorList>
            <person name="Varghese N."/>
            <person name="Submissions S."/>
        </authorList>
    </citation>
    <scope>NUCLEOTIDE SEQUENCE [LARGE SCALE GENOMIC DNA]</scope>
    <source>
        <strain evidence="2">DSM 24767</strain>
    </source>
</reference>
<proteinExistence type="predicted"/>
<sequence>MSRTVKVLVALFVVVVLWKVVFSSSDVDVEEIEYEPAE</sequence>
<gene>
    <name evidence="1" type="ORF">SAMN04489842_1634</name>
</gene>
<evidence type="ECO:0000313" key="1">
    <source>
        <dbReference type="EMBL" id="SDQ89930.1"/>
    </source>
</evidence>
<keyword evidence="2" id="KW-1185">Reference proteome</keyword>